<accession>S6AYC4</accession>
<organism evidence="5 6">
    <name type="scientific">Metapseudomonas resinovorans NBRC 106553</name>
    <dbReference type="NCBI Taxonomy" id="1245471"/>
    <lineage>
        <taxon>Bacteria</taxon>
        <taxon>Pseudomonadati</taxon>
        <taxon>Pseudomonadota</taxon>
        <taxon>Gammaproteobacteria</taxon>
        <taxon>Pseudomonadales</taxon>
        <taxon>Pseudomonadaceae</taxon>
        <taxon>Metapseudomonas</taxon>
    </lineage>
</organism>
<dbReference type="GO" id="GO:0016779">
    <property type="term" value="F:nucleotidyltransferase activity"/>
    <property type="evidence" value="ECO:0007669"/>
    <property type="project" value="UniProtKB-KW"/>
</dbReference>
<feature type="domain" description="Cytidyltransferase-like" evidence="4">
    <location>
        <begin position="31"/>
        <end position="150"/>
    </location>
</feature>
<evidence type="ECO:0000313" key="6">
    <source>
        <dbReference type="Proteomes" id="UP000015503"/>
    </source>
</evidence>
<dbReference type="STRING" id="1245471.PCA10_40190"/>
<dbReference type="eggNOG" id="COG0615">
    <property type="taxonomic scope" value="Bacteria"/>
</dbReference>
<dbReference type="PATRIC" id="fig|1245471.3.peg.4062"/>
<keyword evidence="1" id="KW-0808">Transferase</keyword>
<dbReference type="HOGENOM" id="CLU_034585_2_2_6"/>
<evidence type="ECO:0000256" key="1">
    <source>
        <dbReference type="ARBA" id="ARBA00022679"/>
    </source>
</evidence>
<dbReference type="InterPro" id="IPR014729">
    <property type="entry name" value="Rossmann-like_a/b/a_fold"/>
</dbReference>
<reference evidence="5 6" key="1">
    <citation type="journal article" date="2013" name="Genome Announc.">
        <title>Complete Genome Sequence of the Carbazole Degrader Pseudomonas resinovorans Strain CA10 (NBRC 106553).</title>
        <authorList>
            <person name="Shintani M."/>
            <person name="Hosoyama A."/>
            <person name="Ohji S."/>
            <person name="Tsuchikane K."/>
            <person name="Takarada H."/>
            <person name="Yamazoe A."/>
            <person name="Fujita N."/>
            <person name="Nojiri H."/>
        </authorList>
    </citation>
    <scope>NUCLEOTIDE SEQUENCE [LARGE SCALE GENOMIC DNA]</scope>
    <source>
        <strain evidence="5 6">NBRC 106553</strain>
    </source>
</reference>
<keyword evidence="2" id="KW-0548">Nucleotidyltransferase</keyword>
<dbReference type="Proteomes" id="UP000015503">
    <property type="component" value="Chromosome"/>
</dbReference>
<proteinExistence type="predicted"/>
<evidence type="ECO:0000256" key="3">
    <source>
        <dbReference type="SAM" id="MobiDB-lite"/>
    </source>
</evidence>
<dbReference type="SUPFAM" id="SSF52374">
    <property type="entry name" value="Nucleotidylyl transferase"/>
    <property type="match status" value="1"/>
</dbReference>
<dbReference type="InterPro" id="IPR050385">
    <property type="entry name" value="Archaeal_FAD_synthase"/>
</dbReference>
<keyword evidence="6" id="KW-1185">Reference proteome</keyword>
<dbReference type="PANTHER" id="PTHR43793:SF1">
    <property type="entry name" value="FAD SYNTHASE"/>
    <property type="match status" value="1"/>
</dbReference>
<gene>
    <name evidence="5" type="ORF">PCA10_40190</name>
</gene>
<dbReference type="AlphaFoldDB" id="S6AYC4"/>
<dbReference type="Pfam" id="PF01467">
    <property type="entry name" value="CTP_transf_like"/>
    <property type="match status" value="1"/>
</dbReference>
<dbReference type="InterPro" id="IPR004821">
    <property type="entry name" value="Cyt_trans-like"/>
</dbReference>
<evidence type="ECO:0000313" key="5">
    <source>
        <dbReference type="EMBL" id="BAN49751.1"/>
    </source>
</evidence>
<name>S6AYC4_METRE</name>
<evidence type="ECO:0000259" key="4">
    <source>
        <dbReference type="Pfam" id="PF01467"/>
    </source>
</evidence>
<dbReference type="PANTHER" id="PTHR43793">
    <property type="entry name" value="FAD SYNTHASE"/>
    <property type="match status" value="1"/>
</dbReference>
<dbReference type="EMBL" id="AP013068">
    <property type="protein sequence ID" value="BAN49751.1"/>
    <property type="molecule type" value="Genomic_DNA"/>
</dbReference>
<sequence length="177" mass="19882">MGPDNVNRRGEPAELSTGGSQMGKSALGTVITYGTFDMFHIGHLRLLKRMRELGERTIVAVSTDEFNRLKGKKALIPYAERKEIIESLDCVDLVIPEQSWEQKPDDIREHKVDTFVMGNDWNGKFDHLKAHCQVVYLDRTRGVSSTELRESLASILADDRQISNILSLLKALKGDLG</sequence>
<dbReference type="NCBIfam" id="TIGR00125">
    <property type="entry name" value="cyt_tran_rel"/>
    <property type="match status" value="1"/>
</dbReference>
<dbReference type="KEGG" id="pre:PCA10_40190"/>
<evidence type="ECO:0000256" key="2">
    <source>
        <dbReference type="ARBA" id="ARBA00022695"/>
    </source>
</evidence>
<protein>
    <recommendedName>
        <fullName evidence="4">Cytidyltransferase-like domain-containing protein</fullName>
    </recommendedName>
</protein>
<feature type="region of interest" description="Disordered" evidence="3">
    <location>
        <begin position="1"/>
        <end position="22"/>
    </location>
</feature>
<feature type="compositionally biased region" description="Basic and acidic residues" evidence="3">
    <location>
        <begin position="1"/>
        <end position="12"/>
    </location>
</feature>
<dbReference type="Gene3D" id="3.40.50.620">
    <property type="entry name" value="HUPs"/>
    <property type="match status" value="1"/>
</dbReference>